<keyword evidence="2" id="KW-0808">Transferase</keyword>
<dbReference type="AlphaFoldDB" id="A0A3B1CHC1"/>
<dbReference type="InterPro" id="IPR001296">
    <property type="entry name" value="Glyco_trans_1"/>
</dbReference>
<feature type="domain" description="Glycosyl transferase family 1" evidence="1">
    <location>
        <begin position="55"/>
        <end position="198"/>
    </location>
</feature>
<evidence type="ECO:0000259" key="1">
    <source>
        <dbReference type="Pfam" id="PF00534"/>
    </source>
</evidence>
<evidence type="ECO:0000313" key="2">
    <source>
        <dbReference type="EMBL" id="VAX22050.1"/>
    </source>
</evidence>
<reference evidence="2" key="1">
    <citation type="submission" date="2018-06" db="EMBL/GenBank/DDBJ databases">
        <authorList>
            <person name="Zhirakovskaya E."/>
        </authorList>
    </citation>
    <scope>NUCLEOTIDE SEQUENCE</scope>
</reference>
<dbReference type="SUPFAM" id="SSF53756">
    <property type="entry name" value="UDP-Glycosyltransferase/glycogen phosphorylase"/>
    <property type="match status" value="1"/>
</dbReference>
<dbReference type="PANTHER" id="PTHR45947">
    <property type="entry name" value="SULFOQUINOVOSYL TRANSFERASE SQD2"/>
    <property type="match status" value="1"/>
</dbReference>
<dbReference type="InterPro" id="IPR050194">
    <property type="entry name" value="Glycosyltransferase_grp1"/>
</dbReference>
<gene>
    <name evidence="2" type="ORF">MNBD_NITROSPINAE03-344</name>
</gene>
<organism evidence="2">
    <name type="scientific">hydrothermal vent metagenome</name>
    <dbReference type="NCBI Taxonomy" id="652676"/>
    <lineage>
        <taxon>unclassified sequences</taxon>
        <taxon>metagenomes</taxon>
        <taxon>ecological metagenomes</taxon>
    </lineage>
</organism>
<proteinExistence type="predicted"/>
<protein>
    <submittedName>
        <fullName evidence="2">Glycosyltransferase</fullName>
    </submittedName>
</protein>
<accession>A0A3B1CHC1</accession>
<name>A0A3B1CHC1_9ZZZZ</name>
<dbReference type="PANTHER" id="PTHR45947:SF3">
    <property type="entry name" value="SULFOQUINOVOSYL TRANSFERASE SQD2"/>
    <property type="match status" value="1"/>
</dbReference>
<dbReference type="Pfam" id="PF00534">
    <property type="entry name" value="Glycos_transf_1"/>
    <property type="match status" value="1"/>
</dbReference>
<dbReference type="Gene3D" id="3.40.50.2000">
    <property type="entry name" value="Glycogen Phosphorylase B"/>
    <property type="match status" value="1"/>
</dbReference>
<dbReference type="GO" id="GO:0016757">
    <property type="term" value="F:glycosyltransferase activity"/>
    <property type="evidence" value="ECO:0007669"/>
    <property type="project" value="InterPro"/>
</dbReference>
<dbReference type="EMBL" id="UOGB01000225">
    <property type="protein sequence ID" value="VAX22050.1"/>
    <property type="molecule type" value="Genomic_DNA"/>
</dbReference>
<sequence>MMPGLRRWDTSTVSRVDRFVANSLNVAERIKRIYGAESEVVYPPVDVDFYRQAPSSGEREGYLVVSAFAPYKKIDLAIKVFNERDERLLIVGDGEDRARLKAMAGPTIQFEKPVSRERLRELYSNATALIYPGEEDFGIIPVEAMACGTPVIAYGRGGALETVVPLRDSFTEKPTGVYFDSQTVDSLSAAIDKFENGADKFKQEALRQQVSIFSAKLFREKMEKTIDEFLSSK</sequence>